<evidence type="ECO:0000256" key="1">
    <source>
        <dbReference type="ARBA" id="ARBA00007435"/>
    </source>
</evidence>
<dbReference type="PROSITE" id="PS50164">
    <property type="entry name" value="GIY_YIG"/>
    <property type="match status" value="1"/>
</dbReference>
<evidence type="ECO:0000313" key="4">
    <source>
        <dbReference type="Proteomes" id="UP000176260"/>
    </source>
</evidence>
<dbReference type="EMBL" id="MHIA01000016">
    <property type="protein sequence ID" value="OGY42230.1"/>
    <property type="molecule type" value="Genomic_DNA"/>
</dbReference>
<dbReference type="SUPFAM" id="SSF82771">
    <property type="entry name" value="GIY-YIG endonuclease"/>
    <property type="match status" value="1"/>
</dbReference>
<reference evidence="3 4" key="1">
    <citation type="journal article" date="2016" name="Nat. Commun.">
        <title>Thousands of microbial genomes shed light on interconnected biogeochemical processes in an aquifer system.</title>
        <authorList>
            <person name="Anantharaman K."/>
            <person name="Brown C.T."/>
            <person name="Hug L.A."/>
            <person name="Sharon I."/>
            <person name="Castelle C.J."/>
            <person name="Probst A.J."/>
            <person name="Thomas B.C."/>
            <person name="Singh A."/>
            <person name="Wilkins M.J."/>
            <person name="Karaoz U."/>
            <person name="Brodie E.L."/>
            <person name="Williams K.H."/>
            <person name="Hubbard S.S."/>
            <person name="Banfield J.F."/>
        </authorList>
    </citation>
    <scope>NUCLEOTIDE SEQUENCE [LARGE SCALE GENOMIC DNA]</scope>
</reference>
<comment type="similarity">
    <text evidence="1">Belongs to the UPF0213 family.</text>
</comment>
<dbReference type="Proteomes" id="UP000176260">
    <property type="component" value="Unassembled WGS sequence"/>
</dbReference>
<proteinExistence type="inferred from homology"/>
<evidence type="ECO:0000313" key="3">
    <source>
        <dbReference type="EMBL" id="OGY42230.1"/>
    </source>
</evidence>
<protein>
    <submittedName>
        <fullName evidence="3">Excinuclease ABC subunit C</fullName>
    </submittedName>
</protein>
<dbReference type="InterPro" id="IPR000305">
    <property type="entry name" value="GIY-YIG_endonuc"/>
</dbReference>
<dbReference type="AlphaFoldDB" id="A0A1G1XRK4"/>
<gene>
    <name evidence="3" type="ORF">A2Y67_01820</name>
</gene>
<accession>A0A1G1XRK4</accession>
<dbReference type="PANTHER" id="PTHR34477:SF5">
    <property type="entry name" value="BSL5627 PROTEIN"/>
    <property type="match status" value="1"/>
</dbReference>
<name>A0A1G1XRK4_9BACT</name>
<organism evidence="3 4">
    <name type="scientific">Candidatus Buchananbacteria bacterium RBG_13_39_9</name>
    <dbReference type="NCBI Taxonomy" id="1797531"/>
    <lineage>
        <taxon>Bacteria</taxon>
        <taxon>Candidatus Buchananiibacteriota</taxon>
    </lineage>
</organism>
<dbReference type="Pfam" id="PF01541">
    <property type="entry name" value="GIY-YIG"/>
    <property type="match status" value="1"/>
</dbReference>
<feature type="domain" description="GIY-YIG" evidence="2">
    <location>
        <begin position="1"/>
        <end position="74"/>
    </location>
</feature>
<evidence type="ECO:0000259" key="2">
    <source>
        <dbReference type="PROSITE" id="PS50164"/>
    </source>
</evidence>
<dbReference type="CDD" id="cd10456">
    <property type="entry name" value="GIY-YIG_UPF0213"/>
    <property type="match status" value="1"/>
</dbReference>
<sequence length="90" mass="10896">MYYLYILLLNNKQLYTGYTNDLKRRINEHQSGKVDFTSQRLPVKLIHYEAYLLKEDATRRERYLKTTEGKRFLKQQIRDLLTKEGIIVNL</sequence>
<comment type="caution">
    <text evidence="3">The sequence shown here is derived from an EMBL/GenBank/DDBJ whole genome shotgun (WGS) entry which is preliminary data.</text>
</comment>
<dbReference type="InterPro" id="IPR050190">
    <property type="entry name" value="UPF0213_domain"/>
</dbReference>
<dbReference type="InterPro" id="IPR035901">
    <property type="entry name" value="GIY-YIG_endonuc_sf"/>
</dbReference>
<dbReference type="PANTHER" id="PTHR34477">
    <property type="entry name" value="UPF0213 PROTEIN YHBQ"/>
    <property type="match status" value="1"/>
</dbReference>
<dbReference type="Gene3D" id="3.40.1440.10">
    <property type="entry name" value="GIY-YIG endonuclease"/>
    <property type="match status" value="1"/>
</dbReference>